<gene>
    <name evidence="3" type="ORF">ACE3NQ_04085</name>
</gene>
<dbReference type="InterPro" id="IPR036388">
    <property type="entry name" value="WH-like_DNA-bd_sf"/>
</dbReference>
<dbReference type="InterPro" id="IPR021586">
    <property type="entry name" value="Tscrpt_reg_TrmB_C"/>
</dbReference>
<dbReference type="RefSeq" id="WP_375523925.1">
    <property type="nucleotide sequence ID" value="NZ_JBHILM010000003.1"/>
</dbReference>
<sequence>MLQKFGYSQYESKVYEALVQRGEPLDATTVVKLSGVPKAKIYEVLARLAEKGLVLDALSGKKRLYAALPMDSVIDKLKREFERDIAELRETGVRKTYRDDQIWSLKSHASIQAYCKQMVEEAQKSIVLSMWSDEFAEFATVLERKEREGVQVEALVTGKDEPLVSISKLHVLCPSAEHEHLERFTLLVTDGDQVLFAGMEQGSWQAIRTKAQPFVTFFTEYFHHDVALTAITRRYAPDWMQDEELKSLLMRLRY</sequence>
<dbReference type="PANTHER" id="PTHR34293:SF1">
    <property type="entry name" value="HTH-TYPE TRANSCRIPTIONAL REGULATOR TRMBL2"/>
    <property type="match status" value="1"/>
</dbReference>
<evidence type="ECO:0000313" key="4">
    <source>
        <dbReference type="Proteomes" id="UP001580407"/>
    </source>
</evidence>
<proteinExistence type="predicted"/>
<dbReference type="Pfam" id="PF11495">
    <property type="entry name" value="Regulator_TrmB"/>
    <property type="match status" value="1"/>
</dbReference>
<protein>
    <submittedName>
        <fullName evidence="3">TrmB family transcriptional regulator</fullName>
    </submittedName>
</protein>
<dbReference type="InterPro" id="IPR002831">
    <property type="entry name" value="Tscrpt_reg_TrmB_N"/>
</dbReference>
<reference evidence="3 4" key="1">
    <citation type="submission" date="2024-09" db="EMBL/GenBank/DDBJ databases">
        <authorList>
            <person name="Ruan L."/>
        </authorList>
    </citation>
    <scope>NUCLEOTIDE SEQUENCE [LARGE SCALE GENOMIC DNA]</scope>
    <source>
        <strain evidence="3 4">D33</strain>
    </source>
</reference>
<evidence type="ECO:0000259" key="1">
    <source>
        <dbReference type="Pfam" id="PF01978"/>
    </source>
</evidence>
<feature type="domain" description="Transcription regulator TrmB N-terminal" evidence="1">
    <location>
        <begin position="2"/>
        <end position="70"/>
    </location>
</feature>
<feature type="domain" description="Transcription regulator TrmB C-terminal" evidence="2">
    <location>
        <begin position="101"/>
        <end position="224"/>
    </location>
</feature>
<keyword evidence="4" id="KW-1185">Reference proteome</keyword>
<dbReference type="PANTHER" id="PTHR34293">
    <property type="entry name" value="HTH-TYPE TRANSCRIPTIONAL REGULATOR TRMBL2"/>
    <property type="match status" value="1"/>
</dbReference>
<evidence type="ECO:0000313" key="3">
    <source>
        <dbReference type="EMBL" id="MFB5680102.1"/>
    </source>
</evidence>
<comment type="caution">
    <text evidence="3">The sequence shown here is derived from an EMBL/GenBank/DDBJ whole genome shotgun (WGS) entry which is preliminary data.</text>
</comment>
<dbReference type="CDD" id="cd09124">
    <property type="entry name" value="PLDc_like_TrmB_middle"/>
    <property type="match status" value="1"/>
</dbReference>
<accession>A0ABV5B355</accession>
<dbReference type="Gene3D" id="1.10.10.10">
    <property type="entry name" value="Winged helix-like DNA-binding domain superfamily/Winged helix DNA-binding domain"/>
    <property type="match status" value="1"/>
</dbReference>
<dbReference type="InterPro" id="IPR051797">
    <property type="entry name" value="TrmB-like"/>
</dbReference>
<evidence type="ECO:0000259" key="2">
    <source>
        <dbReference type="Pfam" id="PF11495"/>
    </source>
</evidence>
<organism evidence="3 4">
    <name type="scientific">Paenibacillus terreus</name>
    <dbReference type="NCBI Taxonomy" id="1387834"/>
    <lineage>
        <taxon>Bacteria</taxon>
        <taxon>Bacillati</taxon>
        <taxon>Bacillota</taxon>
        <taxon>Bacilli</taxon>
        <taxon>Bacillales</taxon>
        <taxon>Paenibacillaceae</taxon>
        <taxon>Paenibacillus</taxon>
    </lineage>
</organism>
<dbReference type="Pfam" id="PF01978">
    <property type="entry name" value="TrmB"/>
    <property type="match status" value="1"/>
</dbReference>
<dbReference type="SUPFAM" id="SSF46785">
    <property type="entry name" value="Winged helix' DNA-binding domain"/>
    <property type="match status" value="1"/>
</dbReference>
<name>A0ABV5B355_9BACL</name>
<dbReference type="InterPro" id="IPR036390">
    <property type="entry name" value="WH_DNA-bd_sf"/>
</dbReference>
<dbReference type="EMBL" id="JBHILM010000003">
    <property type="protein sequence ID" value="MFB5680102.1"/>
    <property type="molecule type" value="Genomic_DNA"/>
</dbReference>
<dbReference type="Proteomes" id="UP001580407">
    <property type="component" value="Unassembled WGS sequence"/>
</dbReference>